<feature type="compositionally biased region" description="Acidic residues" evidence="1">
    <location>
        <begin position="260"/>
        <end position="274"/>
    </location>
</feature>
<evidence type="ECO:0000313" key="5">
    <source>
        <dbReference type="Proteomes" id="UP000823823"/>
    </source>
</evidence>
<evidence type="ECO:0000256" key="1">
    <source>
        <dbReference type="SAM" id="MobiDB-lite"/>
    </source>
</evidence>
<proteinExistence type="predicted"/>
<feature type="region of interest" description="Disordered" evidence="1">
    <location>
        <begin position="738"/>
        <end position="792"/>
    </location>
</feature>
<dbReference type="Gene3D" id="2.60.40.10">
    <property type="entry name" value="Immunoglobulins"/>
    <property type="match status" value="1"/>
</dbReference>
<keyword evidence="2" id="KW-0472">Membrane</keyword>
<feature type="region of interest" description="Disordered" evidence="1">
    <location>
        <begin position="36"/>
        <end position="141"/>
    </location>
</feature>
<reference evidence="4" key="2">
    <citation type="submission" date="2021-04" db="EMBL/GenBank/DDBJ databases">
        <authorList>
            <person name="Gilroy R."/>
        </authorList>
    </citation>
    <scope>NUCLEOTIDE SEQUENCE</scope>
    <source>
        <strain evidence="4">ChiHjej13B12-24818</strain>
    </source>
</reference>
<organism evidence="4 5">
    <name type="scientific">Candidatus Brachybacterium merdavium</name>
    <dbReference type="NCBI Taxonomy" id="2838513"/>
    <lineage>
        <taxon>Bacteria</taxon>
        <taxon>Bacillati</taxon>
        <taxon>Actinomycetota</taxon>
        <taxon>Actinomycetes</taxon>
        <taxon>Micrococcales</taxon>
        <taxon>Dermabacteraceae</taxon>
        <taxon>Brachybacterium</taxon>
    </lineage>
</organism>
<keyword evidence="2" id="KW-1133">Transmembrane helix</keyword>
<accession>A0A9D2LDL1</accession>
<dbReference type="GO" id="GO:0005975">
    <property type="term" value="P:carbohydrate metabolic process"/>
    <property type="evidence" value="ECO:0007669"/>
    <property type="project" value="UniProtKB-ARBA"/>
</dbReference>
<name>A0A9D2LDL1_9MICO</name>
<evidence type="ECO:0000313" key="4">
    <source>
        <dbReference type="EMBL" id="HJB10689.1"/>
    </source>
</evidence>
<feature type="transmembrane region" description="Helical" evidence="2">
    <location>
        <begin position="715"/>
        <end position="733"/>
    </location>
</feature>
<dbReference type="Pfam" id="PF19516">
    <property type="entry name" value="DUF6049"/>
    <property type="match status" value="1"/>
</dbReference>
<protein>
    <submittedName>
        <fullName evidence="4">Uncharacterized protein</fullName>
    </submittedName>
</protein>
<dbReference type="InterPro" id="IPR046112">
    <property type="entry name" value="DUF6049"/>
</dbReference>
<reference evidence="4" key="1">
    <citation type="journal article" date="2021" name="PeerJ">
        <title>Extensive microbial diversity within the chicken gut microbiome revealed by metagenomics and culture.</title>
        <authorList>
            <person name="Gilroy R."/>
            <person name="Ravi A."/>
            <person name="Getino M."/>
            <person name="Pursley I."/>
            <person name="Horton D.L."/>
            <person name="Alikhan N.F."/>
            <person name="Baker D."/>
            <person name="Gharbi K."/>
            <person name="Hall N."/>
            <person name="Watson M."/>
            <person name="Adriaenssens E.M."/>
            <person name="Foster-Nyarko E."/>
            <person name="Jarju S."/>
            <person name="Secka A."/>
            <person name="Antonio M."/>
            <person name="Oren A."/>
            <person name="Chaudhuri R.R."/>
            <person name="La Ragione R."/>
            <person name="Hildebrand F."/>
            <person name="Pallen M.J."/>
        </authorList>
    </citation>
    <scope>NUCLEOTIDE SEQUENCE</scope>
    <source>
        <strain evidence="4">ChiHjej13B12-24818</strain>
    </source>
</reference>
<feature type="region of interest" description="Disordered" evidence="1">
    <location>
        <begin position="253"/>
        <end position="286"/>
    </location>
</feature>
<evidence type="ECO:0000256" key="3">
    <source>
        <dbReference type="SAM" id="SignalP"/>
    </source>
</evidence>
<feature type="chain" id="PRO_5039632914" evidence="3">
    <location>
        <begin position="28"/>
        <end position="792"/>
    </location>
</feature>
<gene>
    <name evidence="4" type="ORF">H9786_09210</name>
</gene>
<feature type="compositionally biased region" description="Polar residues" evidence="1">
    <location>
        <begin position="114"/>
        <end position="141"/>
    </location>
</feature>
<feature type="compositionally biased region" description="Basic and acidic residues" evidence="1">
    <location>
        <begin position="783"/>
        <end position="792"/>
    </location>
</feature>
<feature type="compositionally biased region" description="Low complexity" evidence="1">
    <location>
        <begin position="36"/>
        <end position="49"/>
    </location>
</feature>
<feature type="signal peptide" evidence="3">
    <location>
        <begin position="1"/>
        <end position="27"/>
    </location>
</feature>
<keyword evidence="2" id="KW-0812">Transmembrane</keyword>
<comment type="caution">
    <text evidence="4">The sequence shown here is derived from an EMBL/GenBank/DDBJ whole genome shotgun (WGS) entry which is preliminary data.</text>
</comment>
<evidence type="ECO:0000256" key="2">
    <source>
        <dbReference type="SAM" id="Phobius"/>
    </source>
</evidence>
<dbReference type="EMBL" id="DWZH01000068">
    <property type="protein sequence ID" value="HJB10689.1"/>
    <property type="molecule type" value="Genomic_DNA"/>
</dbReference>
<dbReference type="Proteomes" id="UP000823823">
    <property type="component" value="Unassembled WGS sequence"/>
</dbReference>
<dbReference type="InterPro" id="IPR013783">
    <property type="entry name" value="Ig-like_fold"/>
</dbReference>
<feature type="compositionally biased region" description="Basic and acidic residues" evidence="1">
    <location>
        <begin position="749"/>
        <end position="758"/>
    </location>
</feature>
<sequence length="792" mass="82543">MPLSPPSVRPVLAALLTVLLIVAPALASPLATAGAAAGAAGPAGSVGAPAAPPPLPDDTPISMDLVSLDPASLSPGGTVTAQVEVTNTSSEPLSDPVLELRGSSSRVTEREAISQWQADSSPDVSSEAISRSGPASTLAPGQSVTLSVEATAEELGYSDEPYYWGARRISLTVVADEQPLAAIRSFVVWRPEGAEDSITQSVLLPIASRDAAEAISDPPSYGESVESGRLGSLLELAQREDVDWWLDPALLDPPMLPQDVDTEEGTESDAEQESAEPTPQPAVTYEPEPAATGMATALEESVGGRTVLAMPYARTDLESVHAAGATELARAAEEQGEAAWEESGIVPRAMALGVPSEQAGPQALQQVRTAGASAAIVPASSLRTDPSATVTPSSIALHRQAGSGEDLPLLAPDPELSAEFSQLTGESDAEQTRQRLLAETATIAAEYTTAPRHLLIVPDPDVDLDASAAGDALDALGDVPWIETGRTAALLDAAAHRDWVSDTQDDSGALYAEGEVDDAQVLPSGPGEDDRYAHLAEAEDPQLTDPAVLDELTQTWSRLDTLGAAMKDDAALQGPRLTTLSGASIRWREDPEVPAQRAEQAADLTATLDEAIEVAPASEYNLISDTAPVPITVTNGLDTRIRVRIQVSSDRPLVHIEEQPVVEVPARGQVETTVPVSAIANGTVTLTSSLTTEDGRSLTEPVEVPLTVNPAWENWTTMLVVIAMSLLVVVGVARARRTGAATRAPAMRGPEDPEELARSGRSAPLGETSPPPTPGPPDTGTSTDHDTDEERP</sequence>
<feature type="compositionally biased region" description="Polar residues" evidence="1">
    <location>
        <begin position="75"/>
        <end position="92"/>
    </location>
</feature>
<dbReference type="AlphaFoldDB" id="A0A9D2LDL1"/>
<keyword evidence="3" id="KW-0732">Signal</keyword>